<evidence type="ECO:0000313" key="6">
    <source>
        <dbReference type="Proteomes" id="UP000294862"/>
    </source>
</evidence>
<dbReference type="Proteomes" id="UP000294862">
    <property type="component" value="Unassembled WGS sequence"/>
</dbReference>
<reference evidence="5 6" key="1">
    <citation type="journal article" date="2015" name="Stand. Genomic Sci.">
        <title>Genomic Encyclopedia of Bacterial and Archaeal Type Strains, Phase III: the genomes of soil and plant-associated and newly described type strains.</title>
        <authorList>
            <person name="Whitman W.B."/>
            <person name="Woyke T."/>
            <person name="Klenk H.P."/>
            <person name="Zhou Y."/>
            <person name="Lilburn T.G."/>
            <person name="Beck B.J."/>
            <person name="De Vos P."/>
            <person name="Vandamme P."/>
            <person name="Eisen J.A."/>
            <person name="Garrity G."/>
            <person name="Hugenholtz P."/>
            <person name="Kyrpides N.C."/>
        </authorList>
    </citation>
    <scope>NUCLEOTIDE SEQUENCE [LARGE SCALE GENOMIC DNA]</scope>
    <source>
        <strain evidence="5 6">A3</strain>
    </source>
</reference>
<name>A0A4R2I0U3_9GAMM</name>
<keyword evidence="1" id="KW-0805">Transcription regulation</keyword>
<dbReference type="SUPFAM" id="SSF46689">
    <property type="entry name" value="Homeodomain-like"/>
    <property type="match status" value="1"/>
</dbReference>
<evidence type="ECO:0000259" key="4">
    <source>
        <dbReference type="PROSITE" id="PS01124"/>
    </source>
</evidence>
<dbReference type="GO" id="GO:0003700">
    <property type="term" value="F:DNA-binding transcription factor activity"/>
    <property type="evidence" value="ECO:0007669"/>
    <property type="project" value="InterPro"/>
</dbReference>
<accession>A0A4R2I0U3</accession>
<keyword evidence="6" id="KW-1185">Reference proteome</keyword>
<keyword evidence="3" id="KW-0804">Transcription</keyword>
<evidence type="ECO:0000313" key="5">
    <source>
        <dbReference type="EMBL" id="TCO37256.1"/>
    </source>
</evidence>
<dbReference type="InterPro" id="IPR009057">
    <property type="entry name" value="Homeodomain-like_sf"/>
</dbReference>
<dbReference type="PANTHER" id="PTHR46796:SF15">
    <property type="entry name" value="BLL1074 PROTEIN"/>
    <property type="match status" value="1"/>
</dbReference>
<proteinExistence type="predicted"/>
<dbReference type="EMBL" id="SLWQ01000010">
    <property type="protein sequence ID" value="TCO37256.1"/>
    <property type="molecule type" value="Genomic_DNA"/>
</dbReference>
<gene>
    <name evidence="5" type="ORF">EV148_11067</name>
</gene>
<dbReference type="RefSeq" id="WP_220485000.1">
    <property type="nucleotide sequence ID" value="NZ_JACGXM010000008.1"/>
</dbReference>
<dbReference type="SMART" id="SM00342">
    <property type="entry name" value="HTH_ARAC"/>
    <property type="match status" value="1"/>
</dbReference>
<keyword evidence="2 5" id="KW-0238">DNA-binding</keyword>
<comment type="caution">
    <text evidence="5">The sequence shown here is derived from an EMBL/GenBank/DDBJ whole genome shotgun (WGS) entry which is preliminary data.</text>
</comment>
<evidence type="ECO:0000256" key="2">
    <source>
        <dbReference type="ARBA" id="ARBA00023125"/>
    </source>
</evidence>
<dbReference type="AlphaFoldDB" id="A0A4R2I0U3"/>
<organism evidence="5 6">
    <name type="scientific">Dokdonella fugitiva</name>
    <dbReference type="NCBI Taxonomy" id="328517"/>
    <lineage>
        <taxon>Bacteria</taxon>
        <taxon>Pseudomonadati</taxon>
        <taxon>Pseudomonadota</taxon>
        <taxon>Gammaproteobacteria</taxon>
        <taxon>Lysobacterales</taxon>
        <taxon>Rhodanobacteraceae</taxon>
        <taxon>Dokdonella</taxon>
    </lineage>
</organism>
<dbReference type="InterPro" id="IPR050204">
    <property type="entry name" value="AraC_XylS_family_regulators"/>
</dbReference>
<protein>
    <submittedName>
        <fullName evidence="5">AraC-like DNA-binding protein</fullName>
    </submittedName>
</protein>
<dbReference type="Pfam" id="PF12833">
    <property type="entry name" value="HTH_18"/>
    <property type="match status" value="1"/>
</dbReference>
<dbReference type="PROSITE" id="PS01124">
    <property type="entry name" value="HTH_ARAC_FAMILY_2"/>
    <property type="match status" value="1"/>
</dbReference>
<evidence type="ECO:0000256" key="3">
    <source>
        <dbReference type="ARBA" id="ARBA00023163"/>
    </source>
</evidence>
<dbReference type="InterPro" id="IPR018060">
    <property type="entry name" value="HTH_AraC"/>
</dbReference>
<sequence length="271" mass="29852">MVNFGPGQARGILHRLAPAGRFHHARHPADGPLAAFVQHYWIVRWNLAGHAPQLQETLPHPNVYLVFEPGLTGVHGVASGRYTRVLEGDSFTFGVKFRPGGFRPFLGRPVSSLTDRSLALAPAFGAPAGDLERRVFDAADEHAMIRVVRAFLLERLPPPDPEVDRVAAIVDDIAADRGLTRVDRLAGRHGLGVRALQRLFGEYVGVGPKWVINRYRLHEAVEQLAAGGRVDWTALALDLGYFDQAHFIRDFRALVGRTPGDFARDLNAARS</sequence>
<dbReference type="GO" id="GO:0043565">
    <property type="term" value="F:sequence-specific DNA binding"/>
    <property type="evidence" value="ECO:0007669"/>
    <property type="project" value="InterPro"/>
</dbReference>
<dbReference type="Gene3D" id="1.10.10.60">
    <property type="entry name" value="Homeodomain-like"/>
    <property type="match status" value="1"/>
</dbReference>
<evidence type="ECO:0000256" key="1">
    <source>
        <dbReference type="ARBA" id="ARBA00023015"/>
    </source>
</evidence>
<dbReference type="Pfam" id="PF20240">
    <property type="entry name" value="DUF6597"/>
    <property type="match status" value="1"/>
</dbReference>
<dbReference type="InterPro" id="IPR046532">
    <property type="entry name" value="DUF6597"/>
</dbReference>
<feature type="domain" description="HTH araC/xylS-type" evidence="4">
    <location>
        <begin position="164"/>
        <end position="265"/>
    </location>
</feature>
<dbReference type="PANTHER" id="PTHR46796">
    <property type="entry name" value="HTH-TYPE TRANSCRIPTIONAL ACTIVATOR RHAS-RELATED"/>
    <property type="match status" value="1"/>
</dbReference>